<evidence type="ECO:0000256" key="4">
    <source>
        <dbReference type="ARBA" id="ARBA00023136"/>
    </source>
</evidence>
<reference evidence="7 8" key="1">
    <citation type="submission" date="2017-05" db="EMBL/GenBank/DDBJ databases">
        <authorList>
            <person name="Varghese N."/>
            <person name="Submissions S."/>
        </authorList>
    </citation>
    <scope>NUCLEOTIDE SEQUENCE [LARGE SCALE GENOMIC DNA]</scope>
    <source>
        <strain evidence="7 8">DSM 28214</strain>
    </source>
</reference>
<evidence type="ECO:0000256" key="1">
    <source>
        <dbReference type="ARBA" id="ARBA00004141"/>
    </source>
</evidence>
<dbReference type="Pfam" id="PF04932">
    <property type="entry name" value="Wzy_C"/>
    <property type="match status" value="1"/>
</dbReference>
<dbReference type="PANTHER" id="PTHR37422:SF13">
    <property type="entry name" value="LIPOPOLYSACCHARIDE BIOSYNTHESIS PROTEIN PA4999-RELATED"/>
    <property type="match status" value="1"/>
</dbReference>
<evidence type="ECO:0000256" key="2">
    <source>
        <dbReference type="ARBA" id="ARBA00022692"/>
    </source>
</evidence>
<feature type="transmembrane region" description="Helical" evidence="5">
    <location>
        <begin position="126"/>
        <end position="143"/>
    </location>
</feature>
<evidence type="ECO:0000259" key="6">
    <source>
        <dbReference type="Pfam" id="PF04932"/>
    </source>
</evidence>
<feature type="transmembrane region" description="Helical" evidence="5">
    <location>
        <begin position="237"/>
        <end position="256"/>
    </location>
</feature>
<protein>
    <submittedName>
        <fullName evidence="7">Oligosaccharide repeat unit polymerase</fullName>
    </submittedName>
</protein>
<proteinExistence type="predicted"/>
<dbReference type="EMBL" id="FXTZ01000014">
    <property type="protein sequence ID" value="SMP31768.1"/>
    <property type="molecule type" value="Genomic_DNA"/>
</dbReference>
<organism evidence="7 8">
    <name type="scientific">Chryseobacterium profundimaris</name>
    <dbReference type="NCBI Taxonomy" id="1387275"/>
    <lineage>
        <taxon>Bacteria</taxon>
        <taxon>Pseudomonadati</taxon>
        <taxon>Bacteroidota</taxon>
        <taxon>Flavobacteriia</taxon>
        <taxon>Flavobacteriales</taxon>
        <taxon>Weeksellaceae</taxon>
        <taxon>Chryseobacterium group</taxon>
        <taxon>Chryseobacterium</taxon>
    </lineage>
</organism>
<sequence>MPFRKINKLQVTFLVSMLFGYELISFFPGLLEMESSRPVSVGYRIIVFLLGTLVILKNRLVLKPQHFLIYFFWLLYLLRLVYDTAFVPGLQTPLVDYWAFSLIIILTSLACTTNFSQSTILSARKWVLIVLCIVNVWGLYNNITQPKLVPDDVLVRADANESFNTLSFGKAAATMFLVCFMIFMEKNKMIYKILLIVIMALSIFNIFIAGSRGPFIQLVLIIGLYLLSQRKAIHIKYIIWLAVIAIGVFTIFPEYLDSSRLLFERISETGFSSNESDRIRGELFNSAWEQFLDHPFFGDSIETKIGGTYPHNIVLEALMATGFVGGIIMIIITVGGLKNGIKYLKISDYNWIGAILILNIISSFSSGSISNDMLLWPLLTLTVNSQINEVNEEA</sequence>
<dbReference type="RefSeq" id="WP_283423345.1">
    <property type="nucleotide sequence ID" value="NZ_FXTZ01000014.1"/>
</dbReference>
<feature type="domain" description="O-antigen ligase-related" evidence="6">
    <location>
        <begin position="198"/>
        <end position="329"/>
    </location>
</feature>
<feature type="transmembrane region" description="Helical" evidence="5">
    <location>
        <begin position="68"/>
        <end position="91"/>
    </location>
</feature>
<dbReference type="Proteomes" id="UP001157960">
    <property type="component" value="Unassembled WGS sequence"/>
</dbReference>
<name>A0ABY1PE35_9FLAO</name>
<keyword evidence="8" id="KW-1185">Reference proteome</keyword>
<comment type="caution">
    <text evidence="7">The sequence shown here is derived from an EMBL/GenBank/DDBJ whole genome shotgun (WGS) entry which is preliminary data.</text>
</comment>
<feature type="transmembrane region" description="Helical" evidence="5">
    <location>
        <begin position="97"/>
        <end position="114"/>
    </location>
</feature>
<feature type="transmembrane region" description="Helical" evidence="5">
    <location>
        <begin position="190"/>
        <end position="208"/>
    </location>
</feature>
<evidence type="ECO:0000313" key="7">
    <source>
        <dbReference type="EMBL" id="SMP31768.1"/>
    </source>
</evidence>
<keyword evidence="2 5" id="KW-0812">Transmembrane</keyword>
<feature type="transmembrane region" description="Helical" evidence="5">
    <location>
        <begin position="349"/>
        <end position="369"/>
    </location>
</feature>
<keyword evidence="3 5" id="KW-1133">Transmembrane helix</keyword>
<dbReference type="PANTHER" id="PTHR37422">
    <property type="entry name" value="TEICHURONIC ACID BIOSYNTHESIS PROTEIN TUAE"/>
    <property type="match status" value="1"/>
</dbReference>
<gene>
    <name evidence="7" type="ORF">SAMN06264346_11418</name>
</gene>
<feature type="transmembrane region" description="Helical" evidence="5">
    <location>
        <begin position="214"/>
        <end position="230"/>
    </location>
</feature>
<evidence type="ECO:0000313" key="8">
    <source>
        <dbReference type="Proteomes" id="UP001157960"/>
    </source>
</evidence>
<evidence type="ECO:0000256" key="5">
    <source>
        <dbReference type="SAM" id="Phobius"/>
    </source>
</evidence>
<dbReference type="InterPro" id="IPR051533">
    <property type="entry name" value="WaaL-like"/>
</dbReference>
<keyword evidence="4 5" id="KW-0472">Membrane</keyword>
<feature type="transmembrane region" description="Helical" evidence="5">
    <location>
        <begin position="317"/>
        <end position="337"/>
    </location>
</feature>
<comment type="subcellular location">
    <subcellularLocation>
        <location evidence="1">Membrane</location>
        <topology evidence="1">Multi-pass membrane protein</topology>
    </subcellularLocation>
</comment>
<evidence type="ECO:0000256" key="3">
    <source>
        <dbReference type="ARBA" id="ARBA00022989"/>
    </source>
</evidence>
<dbReference type="InterPro" id="IPR007016">
    <property type="entry name" value="O-antigen_ligase-rel_domated"/>
</dbReference>
<accession>A0ABY1PE35</accession>
<feature type="transmembrane region" description="Helical" evidence="5">
    <location>
        <begin position="12"/>
        <end position="31"/>
    </location>
</feature>
<feature type="transmembrane region" description="Helical" evidence="5">
    <location>
        <begin position="37"/>
        <end position="56"/>
    </location>
</feature>
<feature type="transmembrane region" description="Helical" evidence="5">
    <location>
        <begin position="163"/>
        <end position="183"/>
    </location>
</feature>